<reference key="2">
    <citation type="submission" date="2011-10" db="EMBL/GenBank/DDBJ databases">
        <title>The genome and transcriptome sequence of Clonorchis sinensis provide insights into the carcinogenic liver fluke.</title>
        <authorList>
            <person name="Wang X."/>
            <person name="Huang Y."/>
            <person name="Chen W."/>
            <person name="Liu H."/>
            <person name="Guo L."/>
            <person name="Chen Y."/>
            <person name="Luo F."/>
            <person name="Zhou W."/>
            <person name="Sun J."/>
            <person name="Mao Q."/>
            <person name="Liang P."/>
            <person name="Zhou C."/>
            <person name="Tian Y."/>
            <person name="Men J."/>
            <person name="Lv X."/>
            <person name="Huang L."/>
            <person name="Zhou J."/>
            <person name="Hu Y."/>
            <person name="Li R."/>
            <person name="Zhang F."/>
            <person name="Lei H."/>
            <person name="Li X."/>
            <person name="Hu X."/>
            <person name="Liang C."/>
            <person name="Xu J."/>
            <person name="Wu Z."/>
            <person name="Yu X."/>
        </authorList>
    </citation>
    <scope>NUCLEOTIDE SEQUENCE</scope>
    <source>
        <strain>Henan</strain>
    </source>
</reference>
<reference evidence="1" key="1">
    <citation type="journal article" date="2011" name="Genome Biol.">
        <title>The draft genome of the carcinogenic human liver fluke Clonorchis sinensis.</title>
        <authorList>
            <person name="Wang X."/>
            <person name="Chen W."/>
            <person name="Huang Y."/>
            <person name="Sun J."/>
            <person name="Men J."/>
            <person name="Liu H."/>
            <person name="Luo F."/>
            <person name="Guo L."/>
            <person name="Lv X."/>
            <person name="Deng C."/>
            <person name="Zhou C."/>
            <person name="Fan Y."/>
            <person name="Li X."/>
            <person name="Huang L."/>
            <person name="Hu Y."/>
            <person name="Liang C."/>
            <person name="Hu X."/>
            <person name="Xu J."/>
            <person name="Yu X."/>
        </authorList>
    </citation>
    <scope>NUCLEOTIDE SEQUENCE [LARGE SCALE GENOMIC DNA]</scope>
    <source>
        <strain evidence="1">Henan</strain>
    </source>
</reference>
<dbReference type="Proteomes" id="UP000008909">
    <property type="component" value="Unassembled WGS sequence"/>
</dbReference>
<accession>G7YLG7</accession>
<dbReference type="AlphaFoldDB" id="G7YLG7"/>
<name>G7YLG7_CLOSI</name>
<dbReference type="EMBL" id="DF143594">
    <property type="protein sequence ID" value="GAA53798.1"/>
    <property type="molecule type" value="Genomic_DNA"/>
</dbReference>
<proteinExistence type="predicted"/>
<organism evidence="1 2">
    <name type="scientific">Clonorchis sinensis</name>
    <name type="common">Chinese liver fluke</name>
    <dbReference type="NCBI Taxonomy" id="79923"/>
    <lineage>
        <taxon>Eukaryota</taxon>
        <taxon>Metazoa</taxon>
        <taxon>Spiralia</taxon>
        <taxon>Lophotrochozoa</taxon>
        <taxon>Platyhelminthes</taxon>
        <taxon>Trematoda</taxon>
        <taxon>Digenea</taxon>
        <taxon>Opisthorchiida</taxon>
        <taxon>Opisthorchiata</taxon>
        <taxon>Opisthorchiidae</taxon>
        <taxon>Clonorchis</taxon>
    </lineage>
</organism>
<gene>
    <name evidence="1" type="ORF">CLF_111175</name>
</gene>
<evidence type="ECO:0000313" key="1">
    <source>
        <dbReference type="EMBL" id="GAA53798.1"/>
    </source>
</evidence>
<evidence type="ECO:0000313" key="2">
    <source>
        <dbReference type="Proteomes" id="UP000008909"/>
    </source>
</evidence>
<sequence>MTLHCASQQNPALDAMNADNCLLYTFAYPYVNSTVESRTQFFLLLIGIVEAQASLKVPYREPQEDGFYNCYTCSVIAREDLWSSDDFLSCARECVLSNWGFGTRTLHWFIRVWCYVRFRYLSNTRYLIEHIDRCNIPGQSRDSTWRFDHMELMTKEVKAGSADEHEHSWPRKTVYCKRRSSSVAVDRIVLRDAYSRAELPECAKVDLHPQYLGPNTQTPDDWIGIDLHLSWCLCRHEHKNKPRTSSTVTVRIIVLSLPASTLEQNDRSRLTVRHSTDNEQNNRRQIGRQAVRINFNIALKNGDYFELSGAFEIQRFVSSLRARVRKFIARYTVTHRYTGRVATGAGQGGVACWYTPLSDLDLFFCTSRDLYPLFRFRFRCRIHVCRQGPHPVLQYRTSDELTNDADRAMNTTGGRICVPTTTAVNTNAYS</sequence>
<keyword evidence="2" id="KW-1185">Reference proteome</keyword>
<protein>
    <submittedName>
        <fullName evidence="1">Uncharacterized protein</fullName>
    </submittedName>
</protein>